<evidence type="ECO:0000256" key="2">
    <source>
        <dbReference type="SAM" id="Phobius"/>
    </source>
</evidence>
<dbReference type="PANTHER" id="PTHR34978:SF3">
    <property type="entry name" value="SLR0241 PROTEIN"/>
    <property type="match status" value="1"/>
</dbReference>
<evidence type="ECO:0000259" key="3">
    <source>
        <dbReference type="Pfam" id="PF05569"/>
    </source>
</evidence>
<feature type="transmembrane region" description="Helical" evidence="2">
    <location>
        <begin position="378"/>
        <end position="403"/>
    </location>
</feature>
<reference evidence="4 5" key="1">
    <citation type="submission" date="2019-08" db="EMBL/GenBank/DDBJ databases">
        <title>Deep-cultivation of Planctomycetes and their phenomic and genomic characterization uncovers novel biology.</title>
        <authorList>
            <person name="Wiegand S."/>
            <person name="Jogler M."/>
            <person name="Boedeker C."/>
            <person name="Pinto D."/>
            <person name="Vollmers J."/>
            <person name="Rivas-Marin E."/>
            <person name="Kohn T."/>
            <person name="Peeters S.H."/>
            <person name="Heuer A."/>
            <person name="Rast P."/>
            <person name="Oberbeckmann S."/>
            <person name="Bunk B."/>
            <person name="Jeske O."/>
            <person name="Meyerdierks A."/>
            <person name="Storesund J.E."/>
            <person name="Kallscheuer N."/>
            <person name="Luecker S."/>
            <person name="Lage O.M."/>
            <person name="Pohl T."/>
            <person name="Merkel B.J."/>
            <person name="Hornburger P."/>
            <person name="Mueller R.-W."/>
            <person name="Bruemmer F."/>
            <person name="Labrenz M."/>
            <person name="Spormann A.M."/>
            <person name="Op den Camp H."/>
            <person name="Overmann J."/>
            <person name="Amann R."/>
            <person name="Jetten M.S.M."/>
            <person name="Mascher T."/>
            <person name="Medema M.H."/>
            <person name="Devos D.P."/>
            <person name="Kaster A.-K."/>
            <person name="Ovreas L."/>
            <person name="Rohde M."/>
            <person name="Galperin M.Y."/>
            <person name="Jogler C."/>
        </authorList>
    </citation>
    <scope>NUCLEOTIDE SEQUENCE [LARGE SCALE GENOMIC DNA]</scope>
    <source>
        <strain evidence="4 5">DSM 8797</strain>
    </source>
</reference>
<feature type="region of interest" description="Disordered" evidence="1">
    <location>
        <begin position="405"/>
        <end position="446"/>
    </location>
</feature>
<sequence length="1134" mass="124364">MNVLPWMPTDQPLLWMFNVLIQTSCIALFAILAGLVLRRSPAARYSMLCSALFLVCLSPIFAAVLQATSFSLLIVPVRVRTSDPVASASQESQTAVPAPDLSISETTLNVDSLSTSPSAYNTAESDSLVQDTGQHATSQKAGEPDQPTFQSASTTTFLPGDSLFRPAISLLLLIWAGVSLVLLIQFAVSWFRLSKLLRTANENTREDLAEILNQSWTALNPGKRTRPRLLFSNQVSGPVAAGIRSPGIILPETLPDQINAEQLRNILIHELAHIVRGDQIVVLLQNLIRALFWLHPLVGLLNRQVAQSREEVCDNYVLTVADASSYSLTLLTMSQLLKSPRAYSGAVGLFTSGWKLEQRVAGLLDEHRSRVTRLSLPAWSLIVVVSAVISLTAAAGTVSMAAAESVESDQPAKAPQKTASNEPKTSDESVKKTAVTDKTKTDSAPADQKFRYTGRVVDAKGQPIEGATINVIHSSARQLNAGVNVFVPTHQSLAQVRTNADGQFHVEFNDGWTRYQRDRKIRKSPPGSNPGTILLATAPGHAPAWISSLEETEGKPLQFTLEEHTPPIRGQLVNQTGRGLAGVTVSLVSLWNTEKGAVDRWLQELPELRKQGLLPAYENHILQDSYQSTAGQLPADSYITANTPGIPATFKTDNDGRFQISNLGKDRLAVLKIEGPGIATQLIAVVTREMQPVQARPLEYSDLIDATYYGADFQVVTKPELVIKGIVRDRESSAPISARITATRAVSRVKRPGYNSTHIRNLDLDCDTDAAGKFRIAHLPRHSDLQLNVIPEEDQPYFRTSLQVTEPEVDKPVSLDVKLQRAILFRGTITDQRTGKPIPDVRFDYFPLRSNENATNYLRYQSPGNAVQPMRQRFKSAEDGSFTLLGIPGKGIIAGQLRNPDYRTGAGLEELKDLISKNTKTLKTYDYCSYTDYQILKLVTVPPGEKEFNVELQIDRGASIQFEVVGPDGKPLTGYTINGRPDVKAKGNVSTRDGFYENQTHTIYFQHPGLSLGRAVTITGVPEAGLVHKVQLEPLGSVKGQLATEKDVPLTGSKIELLRRAIPGTDAAPTRDVLRLEKSFRCKQDGSFEFHDLPVGAEYTLYSVLGHFYLPEQIKVEPGETIDLGVIQVPEKKQ</sequence>
<dbReference type="InterPro" id="IPR008969">
    <property type="entry name" value="CarboxyPept-like_regulatory"/>
</dbReference>
<dbReference type="SUPFAM" id="SSF49464">
    <property type="entry name" value="Carboxypeptidase regulatory domain-like"/>
    <property type="match status" value="1"/>
</dbReference>
<keyword evidence="2" id="KW-0812">Transmembrane</keyword>
<accession>A0ABX5YUU1</accession>
<feature type="compositionally biased region" description="Basic and acidic residues" evidence="1">
    <location>
        <begin position="424"/>
        <end position="441"/>
    </location>
</feature>
<feature type="transmembrane region" description="Helical" evidence="2">
    <location>
        <begin position="12"/>
        <end position="37"/>
    </location>
</feature>
<feature type="compositionally biased region" description="Polar residues" evidence="1">
    <location>
        <begin position="114"/>
        <end position="140"/>
    </location>
</feature>
<feature type="domain" description="Peptidase M56" evidence="3">
    <location>
        <begin position="167"/>
        <end position="361"/>
    </location>
</feature>
<proteinExistence type="predicted"/>
<dbReference type="InterPro" id="IPR008756">
    <property type="entry name" value="Peptidase_M56"/>
</dbReference>
<dbReference type="Pfam" id="PF05569">
    <property type="entry name" value="Peptidase_M56"/>
    <property type="match status" value="1"/>
</dbReference>
<dbReference type="EMBL" id="CP042910">
    <property type="protein sequence ID" value="QEG19385.1"/>
    <property type="molecule type" value="Genomic_DNA"/>
</dbReference>
<evidence type="ECO:0000313" key="5">
    <source>
        <dbReference type="Proteomes" id="UP000322887"/>
    </source>
</evidence>
<dbReference type="Gene3D" id="2.60.40.1120">
    <property type="entry name" value="Carboxypeptidase-like, regulatory domain"/>
    <property type="match status" value="1"/>
</dbReference>
<evidence type="ECO:0000313" key="4">
    <source>
        <dbReference type="EMBL" id="QEG19385.1"/>
    </source>
</evidence>
<keyword evidence="2" id="KW-1133">Transmembrane helix</keyword>
<organism evidence="4 5">
    <name type="scientific">Gimesia maris</name>
    <dbReference type="NCBI Taxonomy" id="122"/>
    <lineage>
        <taxon>Bacteria</taxon>
        <taxon>Pseudomonadati</taxon>
        <taxon>Planctomycetota</taxon>
        <taxon>Planctomycetia</taxon>
        <taxon>Planctomycetales</taxon>
        <taxon>Planctomycetaceae</taxon>
        <taxon>Gimesia</taxon>
    </lineage>
</organism>
<evidence type="ECO:0000256" key="1">
    <source>
        <dbReference type="SAM" id="MobiDB-lite"/>
    </source>
</evidence>
<gene>
    <name evidence="4" type="primary">mecR1_2</name>
    <name evidence="4" type="ORF">GmarT_52840</name>
</gene>
<keyword evidence="5" id="KW-1185">Reference proteome</keyword>
<feature type="region of interest" description="Disordered" evidence="1">
    <location>
        <begin position="114"/>
        <end position="152"/>
    </location>
</feature>
<dbReference type="RefSeq" id="WP_002647173.1">
    <property type="nucleotide sequence ID" value="NZ_CP042910.1"/>
</dbReference>
<feature type="transmembrane region" description="Helical" evidence="2">
    <location>
        <begin position="167"/>
        <end position="188"/>
    </location>
</feature>
<dbReference type="PANTHER" id="PTHR34978">
    <property type="entry name" value="POSSIBLE SENSOR-TRANSDUCER PROTEIN BLAR"/>
    <property type="match status" value="1"/>
</dbReference>
<name>A0ABX5YUU1_9PLAN</name>
<dbReference type="Proteomes" id="UP000322887">
    <property type="component" value="Chromosome"/>
</dbReference>
<feature type="transmembrane region" description="Helical" evidence="2">
    <location>
        <begin position="49"/>
        <end position="75"/>
    </location>
</feature>
<keyword evidence="2" id="KW-0472">Membrane</keyword>
<dbReference type="InterPro" id="IPR052173">
    <property type="entry name" value="Beta-lactam_resp_regulator"/>
</dbReference>
<dbReference type="GeneID" id="98649723"/>
<dbReference type="CDD" id="cd07341">
    <property type="entry name" value="M56_BlaR1_MecR1_like"/>
    <property type="match status" value="1"/>
</dbReference>
<protein>
    <submittedName>
        <fullName evidence="4">Methicillin resistance mecR1 protein</fullName>
    </submittedName>
</protein>